<name>A0A2M9BP61_9BACT</name>
<dbReference type="PANTHER" id="PTHR42866">
    <property type="entry name" value="3-DEOXY-MANNO-OCTULOSONATE CYTIDYLYLTRANSFERASE"/>
    <property type="match status" value="1"/>
</dbReference>
<accession>A0A2M9BP61</accession>
<dbReference type="SUPFAM" id="SSF53448">
    <property type="entry name" value="Nucleotide-diphospho-sugar transferases"/>
    <property type="match status" value="1"/>
</dbReference>
<dbReference type="PANTHER" id="PTHR42866:SF1">
    <property type="entry name" value="SPORE COAT POLYSACCHARIDE BIOSYNTHESIS PROTEIN SPSF"/>
    <property type="match status" value="1"/>
</dbReference>
<dbReference type="Pfam" id="PF02348">
    <property type="entry name" value="CTP_transf_3"/>
    <property type="match status" value="1"/>
</dbReference>
<dbReference type="InterPro" id="IPR003329">
    <property type="entry name" value="Cytidylyl_trans"/>
</dbReference>
<dbReference type="AlphaFoldDB" id="A0A2M9BP61"/>
<dbReference type="RefSeq" id="WP_100335433.1">
    <property type="nucleotide sequence ID" value="NZ_PGFA01000001.1"/>
</dbReference>
<protein>
    <submittedName>
        <fullName evidence="1">Spore coat polysaccharide biosynthesis protein SpsF</fullName>
    </submittedName>
</protein>
<proteinExistence type="predicted"/>
<dbReference type="Proteomes" id="UP000228535">
    <property type="component" value="Unassembled WGS sequence"/>
</dbReference>
<dbReference type="Gene3D" id="3.90.550.10">
    <property type="entry name" value="Spore Coat Polysaccharide Biosynthesis Protein SpsA, Chain A"/>
    <property type="match status" value="1"/>
</dbReference>
<evidence type="ECO:0000313" key="1">
    <source>
        <dbReference type="EMBL" id="PJJ59733.1"/>
    </source>
</evidence>
<dbReference type="GO" id="GO:0005829">
    <property type="term" value="C:cytosol"/>
    <property type="evidence" value="ECO:0007669"/>
    <property type="project" value="TreeGrafter"/>
</dbReference>
<reference evidence="1 2" key="1">
    <citation type="submission" date="2017-11" db="EMBL/GenBank/DDBJ databases">
        <title>Genomic Encyclopedia of Archaeal and Bacterial Type Strains, Phase II (KMG-II): From Individual Species to Whole Genera.</title>
        <authorList>
            <person name="Goeker M."/>
        </authorList>
    </citation>
    <scope>NUCLEOTIDE SEQUENCE [LARGE SCALE GENOMIC DNA]</scope>
    <source>
        <strain evidence="1 2">DSM 11115</strain>
    </source>
</reference>
<comment type="caution">
    <text evidence="1">The sequence shown here is derived from an EMBL/GenBank/DDBJ whole genome shotgun (WGS) entry which is preliminary data.</text>
</comment>
<sequence length="245" mass="27540">MSKVGIISQARMGSTRLPGKVLLTARGRSMLDFHITRLQASGLPVYLATTTGPEDDVLEQWAGQHRVPCYRGSSADVLSRYYETATQFGLDTIVRVTSDCPLIDGELIGGAVQRYEAAANPQLYMSNGLQRTFPRGLDFEVFSYQLLTQAQQNARSESDREHVTPYIHQNRSGKVEFAHVLHPTDASRFRITLDTPEDWELIRVLLEQYQADSLPTEALIQLLDTHPELVALNAAIEQKKYDFTK</sequence>
<keyword evidence="2" id="KW-1185">Reference proteome</keyword>
<dbReference type="CDD" id="cd02518">
    <property type="entry name" value="GT2_SpsF"/>
    <property type="match status" value="1"/>
</dbReference>
<evidence type="ECO:0000313" key="2">
    <source>
        <dbReference type="Proteomes" id="UP000228535"/>
    </source>
</evidence>
<organism evidence="1 2">
    <name type="scientific">Hymenobacter chitinivorans DSM 11115</name>
    <dbReference type="NCBI Taxonomy" id="1121954"/>
    <lineage>
        <taxon>Bacteria</taxon>
        <taxon>Pseudomonadati</taxon>
        <taxon>Bacteroidota</taxon>
        <taxon>Cytophagia</taxon>
        <taxon>Cytophagales</taxon>
        <taxon>Hymenobacteraceae</taxon>
        <taxon>Hymenobacter</taxon>
    </lineage>
</organism>
<gene>
    <name evidence="1" type="ORF">CLV45_1155</name>
</gene>
<dbReference type="OrthoDB" id="9815559at2"/>
<dbReference type="EMBL" id="PGFA01000001">
    <property type="protein sequence ID" value="PJJ59733.1"/>
    <property type="molecule type" value="Genomic_DNA"/>
</dbReference>
<dbReference type="InterPro" id="IPR029044">
    <property type="entry name" value="Nucleotide-diphossugar_trans"/>
</dbReference>